<name>A0A6L8UVD9_9BACL</name>
<keyword evidence="6 8" id="KW-1133">Transmembrane helix</keyword>
<evidence type="ECO:0000256" key="7">
    <source>
        <dbReference type="ARBA" id="ARBA00023136"/>
    </source>
</evidence>
<dbReference type="EMBL" id="WTUZ01000010">
    <property type="protein sequence ID" value="MZQ82198.1"/>
    <property type="molecule type" value="Genomic_DNA"/>
</dbReference>
<feature type="domain" description="Major facilitator superfamily (MFS) profile" evidence="9">
    <location>
        <begin position="27"/>
        <end position="520"/>
    </location>
</feature>
<feature type="transmembrane region" description="Helical" evidence="8">
    <location>
        <begin position="282"/>
        <end position="305"/>
    </location>
</feature>
<keyword evidence="4" id="KW-1003">Cell membrane</keyword>
<keyword evidence="7 8" id="KW-0472">Membrane</keyword>
<dbReference type="PANTHER" id="PTHR42718:SF9">
    <property type="entry name" value="MAJOR FACILITATOR SUPERFAMILY MULTIDRUG TRANSPORTER MFSC"/>
    <property type="match status" value="1"/>
</dbReference>
<dbReference type="PROSITE" id="PS50850">
    <property type="entry name" value="MFS"/>
    <property type="match status" value="1"/>
</dbReference>
<reference evidence="10 11" key="1">
    <citation type="submission" date="2019-12" db="EMBL/GenBank/DDBJ databases">
        <title>Paenibacillus sp. nov. sp. isolated from soil.</title>
        <authorList>
            <person name="Kim J."/>
            <person name="Jeong S.E."/>
            <person name="Jung H.S."/>
            <person name="Jeon C.O."/>
        </authorList>
    </citation>
    <scope>NUCLEOTIDE SEQUENCE [LARGE SCALE GENOMIC DNA]</scope>
    <source>
        <strain evidence="10 11">5J-6</strain>
    </source>
</reference>
<evidence type="ECO:0000256" key="2">
    <source>
        <dbReference type="ARBA" id="ARBA00008537"/>
    </source>
</evidence>
<evidence type="ECO:0000313" key="10">
    <source>
        <dbReference type="EMBL" id="MZQ82198.1"/>
    </source>
</evidence>
<dbReference type="RefSeq" id="WP_161406364.1">
    <property type="nucleotide sequence ID" value="NZ_WTUZ01000010.1"/>
</dbReference>
<accession>A0A6L8UVD9</accession>
<gene>
    <name evidence="10" type="ORF">GQF01_08595</name>
</gene>
<protein>
    <submittedName>
        <fullName evidence="10">DHA2 family efflux MFS transporter permease subunit</fullName>
    </submittedName>
</protein>
<feature type="transmembrane region" description="Helical" evidence="8">
    <location>
        <begin position="180"/>
        <end position="200"/>
    </location>
</feature>
<dbReference type="InterPro" id="IPR011701">
    <property type="entry name" value="MFS"/>
</dbReference>
<dbReference type="PANTHER" id="PTHR42718">
    <property type="entry name" value="MAJOR FACILITATOR SUPERFAMILY MULTIDRUG TRANSPORTER MFSC"/>
    <property type="match status" value="1"/>
</dbReference>
<feature type="transmembrane region" description="Helical" evidence="8">
    <location>
        <begin position="242"/>
        <end position="261"/>
    </location>
</feature>
<sequence>MSTTTADTATPAVEQQEEKITVYQWLALLVLILGTFLAILDNSLMNVAIPKLMAVFGSTSTEIEWVVTGYMLASAVVVPMGGFLADRFGYKTTFLSTVTAFIIGSVLCGIAWSDTSLTIFRIIQGLGGGFIMPVGMAMLYQIMPRSKIQVAMGIWGIAAMAAPAMGPTLSGYLIDNFSWRYLFYINVPIGIIAVGLGLIILKETPKRAGLKFDYVGSILCMIVFSTLLLALTDGQVEGWTSFYIVSLFFISISSFILLIYIELGKDNPIMDFRLFKNSVFTLSLAASSFVMISMQGGIYMMPIFLQNVTGLTPMQTGLVMMPQSIAMAFMMPVAGKLVSKYGVVPLSILGLAIIGFTTLEMHVLSQQTSTHWISGLLVIRGIGIGLCMMPLSSAGMNTLPNHLIGRASSVSNVVRNVMASLGIALLTSIMNNKSTQFGVRFNESISTSTPAFADFQTNVVHRYLELGTDASSASGGVIGVLFGLVQKEALTRAIADTLMVSAVPAFIAIILVIFMRKRKKDQAAEQQTTKDSDAQHHVMIEM</sequence>
<comment type="similarity">
    <text evidence="2">Belongs to the major facilitator superfamily. EmrB family.</text>
</comment>
<feature type="transmembrane region" description="Helical" evidence="8">
    <location>
        <begin position="152"/>
        <end position="174"/>
    </location>
</feature>
<dbReference type="AlphaFoldDB" id="A0A6L8UVD9"/>
<evidence type="ECO:0000256" key="4">
    <source>
        <dbReference type="ARBA" id="ARBA00022475"/>
    </source>
</evidence>
<feature type="transmembrane region" description="Helical" evidence="8">
    <location>
        <begin position="371"/>
        <end position="392"/>
    </location>
</feature>
<evidence type="ECO:0000256" key="5">
    <source>
        <dbReference type="ARBA" id="ARBA00022692"/>
    </source>
</evidence>
<dbReference type="Gene3D" id="1.20.1720.10">
    <property type="entry name" value="Multidrug resistance protein D"/>
    <property type="match status" value="1"/>
</dbReference>
<dbReference type="InterPro" id="IPR004638">
    <property type="entry name" value="EmrB-like"/>
</dbReference>
<feature type="transmembrane region" description="Helical" evidence="8">
    <location>
        <begin position="341"/>
        <end position="359"/>
    </location>
</feature>
<feature type="transmembrane region" description="Helical" evidence="8">
    <location>
        <begin position="212"/>
        <end position="230"/>
    </location>
</feature>
<feature type="transmembrane region" description="Helical" evidence="8">
    <location>
        <begin position="25"/>
        <end position="45"/>
    </location>
</feature>
<dbReference type="GO" id="GO:0005886">
    <property type="term" value="C:plasma membrane"/>
    <property type="evidence" value="ECO:0007669"/>
    <property type="project" value="UniProtKB-SubCell"/>
</dbReference>
<dbReference type="CDD" id="cd17503">
    <property type="entry name" value="MFS_LmrB_MDR_like"/>
    <property type="match status" value="1"/>
</dbReference>
<dbReference type="Gene3D" id="1.20.1250.20">
    <property type="entry name" value="MFS general substrate transporter like domains"/>
    <property type="match status" value="1"/>
</dbReference>
<dbReference type="InterPro" id="IPR036259">
    <property type="entry name" value="MFS_trans_sf"/>
</dbReference>
<evidence type="ECO:0000256" key="3">
    <source>
        <dbReference type="ARBA" id="ARBA00022448"/>
    </source>
</evidence>
<proteinExistence type="inferred from homology"/>
<dbReference type="Proteomes" id="UP000481087">
    <property type="component" value="Unassembled WGS sequence"/>
</dbReference>
<evidence type="ECO:0000259" key="9">
    <source>
        <dbReference type="PROSITE" id="PS50850"/>
    </source>
</evidence>
<dbReference type="NCBIfam" id="TIGR00711">
    <property type="entry name" value="efflux_EmrB"/>
    <property type="match status" value="1"/>
</dbReference>
<evidence type="ECO:0000256" key="8">
    <source>
        <dbReference type="SAM" id="Phobius"/>
    </source>
</evidence>
<dbReference type="InterPro" id="IPR020846">
    <property type="entry name" value="MFS_dom"/>
</dbReference>
<feature type="transmembrane region" description="Helical" evidence="8">
    <location>
        <begin position="65"/>
        <end position="85"/>
    </location>
</feature>
<dbReference type="SUPFAM" id="SSF103473">
    <property type="entry name" value="MFS general substrate transporter"/>
    <property type="match status" value="1"/>
</dbReference>
<keyword evidence="11" id="KW-1185">Reference proteome</keyword>
<feature type="transmembrane region" description="Helical" evidence="8">
    <location>
        <begin position="118"/>
        <end position="140"/>
    </location>
</feature>
<comment type="caution">
    <text evidence="10">The sequence shown here is derived from an EMBL/GenBank/DDBJ whole genome shotgun (WGS) entry which is preliminary data.</text>
</comment>
<dbReference type="Pfam" id="PF07690">
    <property type="entry name" value="MFS_1"/>
    <property type="match status" value="1"/>
</dbReference>
<organism evidence="10 11">
    <name type="scientific">Paenibacillus silvestris</name>
    <dbReference type="NCBI Taxonomy" id="2606219"/>
    <lineage>
        <taxon>Bacteria</taxon>
        <taxon>Bacillati</taxon>
        <taxon>Bacillota</taxon>
        <taxon>Bacilli</taxon>
        <taxon>Bacillales</taxon>
        <taxon>Paenibacillaceae</taxon>
        <taxon>Paenibacillus</taxon>
    </lineage>
</organism>
<keyword evidence="3" id="KW-0813">Transport</keyword>
<evidence type="ECO:0000256" key="6">
    <source>
        <dbReference type="ARBA" id="ARBA00022989"/>
    </source>
</evidence>
<feature type="transmembrane region" description="Helical" evidence="8">
    <location>
        <begin position="92"/>
        <end position="112"/>
    </location>
</feature>
<evidence type="ECO:0000256" key="1">
    <source>
        <dbReference type="ARBA" id="ARBA00004651"/>
    </source>
</evidence>
<feature type="transmembrane region" description="Helical" evidence="8">
    <location>
        <begin position="493"/>
        <end position="514"/>
    </location>
</feature>
<comment type="subcellular location">
    <subcellularLocation>
        <location evidence="1">Cell membrane</location>
        <topology evidence="1">Multi-pass membrane protein</topology>
    </subcellularLocation>
</comment>
<evidence type="ECO:0000313" key="11">
    <source>
        <dbReference type="Proteomes" id="UP000481087"/>
    </source>
</evidence>
<keyword evidence="5 8" id="KW-0812">Transmembrane</keyword>
<dbReference type="GO" id="GO:0022857">
    <property type="term" value="F:transmembrane transporter activity"/>
    <property type="evidence" value="ECO:0007669"/>
    <property type="project" value="InterPro"/>
</dbReference>